<name>A0ABR3XR20_9PEZI</name>
<organism evidence="1 2">
    <name type="scientific">Diaporthe australafricana</name>
    <dbReference type="NCBI Taxonomy" id="127596"/>
    <lineage>
        <taxon>Eukaryota</taxon>
        <taxon>Fungi</taxon>
        <taxon>Dikarya</taxon>
        <taxon>Ascomycota</taxon>
        <taxon>Pezizomycotina</taxon>
        <taxon>Sordariomycetes</taxon>
        <taxon>Sordariomycetidae</taxon>
        <taxon>Diaporthales</taxon>
        <taxon>Diaporthaceae</taxon>
        <taxon>Diaporthe</taxon>
    </lineage>
</organism>
<reference evidence="1 2" key="1">
    <citation type="journal article" date="2024" name="IMA Fungus">
        <title>IMA Genome - F19 : A genome assembly and annotation guide to empower mycologists, including annotated draft genome sequences of Ceratocystis pirilliformis, Diaporthe australafricana, Fusarium ophioides, Paecilomyces lecythidis, and Sporothrix stenoceras.</title>
        <authorList>
            <person name="Aylward J."/>
            <person name="Wilson A.M."/>
            <person name="Visagie C.M."/>
            <person name="Spraker J."/>
            <person name="Barnes I."/>
            <person name="Buitendag C."/>
            <person name="Ceriani C."/>
            <person name="Del Mar Angel L."/>
            <person name="du Plessis D."/>
            <person name="Fuchs T."/>
            <person name="Gasser K."/>
            <person name="Kramer D."/>
            <person name="Li W."/>
            <person name="Munsamy K."/>
            <person name="Piso A."/>
            <person name="Price J.L."/>
            <person name="Sonnekus B."/>
            <person name="Thomas C."/>
            <person name="van der Nest A."/>
            <person name="van Dijk A."/>
            <person name="van Heerden A."/>
            <person name="van Vuuren N."/>
            <person name="Yilmaz N."/>
            <person name="Duong T.A."/>
            <person name="van der Merwe N.A."/>
            <person name="Wingfield M.J."/>
            <person name="Wingfield B.D."/>
        </authorList>
    </citation>
    <scope>NUCLEOTIDE SEQUENCE [LARGE SCALE GENOMIC DNA]</scope>
    <source>
        <strain evidence="1 2">CMW 18300</strain>
    </source>
</reference>
<proteinExistence type="predicted"/>
<comment type="caution">
    <text evidence="1">The sequence shown here is derived from an EMBL/GenBank/DDBJ whole genome shotgun (WGS) entry which is preliminary data.</text>
</comment>
<dbReference type="Proteomes" id="UP001583177">
    <property type="component" value="Unassembled WGS sequence"/>
</dbReference>
<evidence type="ECO:0000313" key="2">
    <source>
        <dbReference type="Proteomes" id="UP001583177"/>
    </source>
</evidence>
<accession>A0ABR3XR20</accession>
<dbReference type="EMBL" id="JAWRVE010000012">
    <property type="protein sequence ID" value="KAL1878180.1"/>
    <property type="molecule type" value="Genomic_DNA"/>
</dbReference>
<protein>
    <submittedName>
        <fullName evidence="1">Uncharacterized protein</fullName>
    </submittedName>
</protein>
<evidence type="ECO:0000313" key="1">
    <source>
        <dbReference type="EMBL" id="KAL1878180.1"/>
    </source>
</evidence>
<gene>
    <name evidence="1" type="ORF">Daus18300_002097</name>
</gene>
<sequence>MVGFLDLPVELRDQILLEVILDTIQQPPEAPVSVKNNEAYRLVEDDSGFMASYSVGYFCKALQRHALPLLHINQQTRDEVIGVVSRRLGQRVDDAKLDVMDIKNEGTWATWLSAPFPFTHLNVLHVQLRMFDVPLLDQTPEGYLGDNDPDAEGLCDLLACFLGALAGRSLLLENPEPSAGYGWRRGHHWVESLSIDIPFNSEPDPRYSLETFMQHAMDPNFKSTDEHYHCVVPSTQDIATAFAEFLHRYLLRIFDGEPQRRRNFHFHDIVYERIGKINISVGGTPFRSLDLSQILAELPPNENWFWAMLSRENYFFWKRMVEDTRETLGFRVVSPSIQEHELEGSLELIVGLLAAGNERLLDDIRDDEFPDEFPPPGEPDNREIVAFTGQAVLIQEDGTKILGNANFYWKTDHIYYDDEEDIVRTGRSRGPFGTLPACYRMADLEKKSENGEAELFSGEAIVIGTSTIVSGDATFYGRAEDKTMNRLSSLGASGCSW</sequence>
<keyword evidence="2" id="KW-1185">Reference proteome</keyword>